<dbReference type="STRING" id="696281.Desru_3485"/>
<dbReference type="InterPro" id="IPR019756">
    <property type="entry name" value="Pept_S26A_signal_pept_1_Ser-AS"/>
</dbReference>
<protein>
    <submittedName>
        <fullName evidence="5">Peptidase S24/S26A/S26B, conserved region</fullName>
    </submittedName>
</protein>
<dbReference type="Pfam" id="PF00717">
    <property type="entry name" value="Peptidase_S24"/>
    <property type="match status" value="1"/>
</dbReference>
<feature type="domain" description="Ig-like" evidence="4">
    <location>
        <begin position="411"/>
        <end position="465"/>
    </location>
</feature>
<dbReference type="SUPFAM" id="SSF51306">
    <property type="entry name" value="LexA/Signal peptidase"/>
    <property type="match status" value="1"/>
</dbReference>
<dbReference type="OrthoDB" id="2051435at2"/>
<feature type="domain" description="Peptidase S24/S26A/S26B/S26C" evidence="3">
    <location>
        <begin position="4"/>
        <end position="50"/>
    </location>
</feature>
<dbReference type="InterPro" id="IPR015927">
    <property type="entry name" value="Peptidase_S24_S26A/B/C"/>
</dbReference>
<evidence type="ECO:0000313" key="5">
    <source>
        <dbReference type="EMBL" id="AEG61688.1"/>
    </source>
</evidence>
<dbReference type="HOGENOM" id="CLU_398877_0_0_9"/>
<keyword evidence="2" id="KW-0378">Hydrolase</keyword>
<evidence type="ECO:0000313" key="6">
    <source>
        <dbReference type="Proteomes" id="UP000009234"/>
    </source>
</evidence>
<gene>
    <name evidence="5" type="ordered locus">Desru_3485</name>
</gene>
<accession>F6DLP6</accession>
<reference evidence="6" key="1">
    <citation type="submission" date="2011-05" db="EMBL/GenBank/DDBJ databases">
        <title>Complete sequence of Desulfotomaculum ruminis DSM 2154.</title>
        <authorList>
            <person name="Lucas S."/>
            <person name="Copeland A."/>
            <person name="Lapidus A."/>
            <person name="Cheng J.-F."/>
            <person name="Goodwin L."/>
            <person name="Pitluck S."/>
            <person name="Lu M."/>
            <person name="Detter J.C."/>
            <person name="Han C."/>
            <person name="Tapia R."/>
            <person name="Land M."/>
            <person name="Hauser L."/>
            <person name="Kyrpides N."/>
            <person name="Ivanova N."/>
            <person name="Mikhailova N."/>
            <person name="Pagani I."/>
            <person name="Stams A.J.M."/>
            <person name="Plugge C.M."/>
            <person name="Muyzer G."/>
            <person name="Kuever J."/>
            <person name="Parshina S.N."/>
            <person name="Ivanova A.E."/>
            <person name="Nazina T.N."/>
            <person name="Brambilla E."/>
            <person name="Spring S."/>
            <person name="Klenk H.-P."/>
            <person name="Woyke T."/>
        </authorList>
    </citation>
    <scope>NUCLEOTIDE SEQUENCE [LARGE SCALE GENOMIC DNA]</scope>
    <source>
        <strain evidence="6">ATCC 23193 / DSM 2154 / NCIB 8452 / DL</strain>
    </source>
</reference>
<sequence>MDHLYQVSGCSMMPTLADGDVIEIVDRRWQDGDIVVARVGSKTVVKRVVGDKLVGDNNISTKFNIFDVVILGKIKKIHCLPSSYLLQSAEATYEKLRVIGLDSNNVWKVYDVDINTGAKTLVSGFTDFSAFNGNRPTGFGEADKYVYFTSTMSYIGNGKLRVITNDNNNTWKAYDVDVNTGAKTLVSGFTDFSAFNSNRPTVGSERDSYVYFTSTMSYIGNGKLRVITNDNNNTWKAYDVDVNTGAKTLVSGFTDFSAFNSNRPTVGSERDSYVYFTSTMSYIGNGKLRVITNDNNNTWKAYDVDVNTGAKTLVSGFTDFSAFNSNRPTVGSERDNYVYFTSAMTQLNSMPQMILTFPTTNQSFSTVYERKIITLSGTVSDVDNDNVTVSATIGGKTKGTVISGTSTEKSWSLTWDVAADNISQGSYSNIVVTADDGNGGVATTTMGYTLTVDRTVPVISLSGVANGQTYQNSVSPTFSATDAGGSGLASVTATLNGLAYTSGTTITSGGSKTLVVTAVDKAGNQAQQTVNFTVNKAPFMVLFSPAANQTLAEGQAVSVAEDRFTLRVTPGDADTGDTLQYKMIQGEVTKVDWTACTGGTAFEYTFAGLLLGNNVCQVLVKDNKGGQAVRTFTLRNKASGSSSAALSQKGVREVLAALGYPGTDFGCLNDLKPGGYSGPLSLSGILNQVE</sequence>
<organism evidence="5 6">
    <name type="scientific">Desulforamulus ruminis (strain ATCC 23193 / DSM 2154 / NCIMB 8452 / DL)</name>
    <name type="common">Desulfotomaculum ruminis</name>
    <dbReference type="NCBI Taxonomy" id="696281"/>
    <lineage>
        <taxon>Bacteria</taxon>
        <taxon>Bacillati</taxon>
        <taxon>Bacillota</taxon>
        <taxon>Clostridia</taxon>
        <taxon>Eubacteriales</taxon>
        <taxon>Peptococcaceae</taxon>
        <taxon>Desulforamulus</taxon>
    </lineage>
</organism>
<dbReference type="KEGG" id="dru:Desru_3485"/>
<dbReference type="EMBL" id="CP002780">
    <property type="protein sequence ID" value="AEG61688.1"/>
    <property type="molecule type" value="Genomic_DNA"/>
</dbReference>
<evidence type="ECO:0000259" key="4">
    <source>
        <dbReference type="Pfam" id="PF13750"/>
    </source>
</evidence>
<dbReference type="InterPro" id="IPR036286">
    <property type="entry name" value="LexA/Signal_pep-like_sf"/>
</dbReference>
<dbReference type="GO" id="GO:0006508">
    <property type="term" value="P:proteolysis"/>
    <property type="evidence" value="ECO:0007669"/>
    <property type="project" value="UniProtKB-KW"/>
</dbReference>
<dbReference type="PROSITE" id="PS00501">
    <property type="entry name" value="SPASE_I_1"/>
    <property type="match status" value="1"/>
</dbReference>
<keyword evidence="1" id="KW-0645">Protease</keyword>
<dbReference type="GO" id="GO:0004252">
    <property type="term" value="F:serine-type endopeptidase activity"/>
    <property type="evidence" value="ECO:0007669"/>
    <property type="project" value="InterPro"/>
</dbReference>
<dbReference type="CDD" id="cd06462">
    <property type="entry name" value="Peptidase_S24_S26"/>
    <property type="match status" value="1"/>
</dbReference>
<dbReference type="eggNOG" id="COG0841">
    <property type="taxonomic scope" value="Bacteria"/>
</dbReference>
<keyword evidence="6" id="KW-1185">Reference proteome</keyword>
<dbReference type="Proteomes" id="UP000009234">
    <property type="component" value="Chromosome"/>
</dbReference>
<evidence type="ECO:0000256" key="2">
    <source>
        <dbReference type="ARBA" id="ARBA00022801"/>
    </source>
</evidence>
<evidence type="ECO:0000259" key="3">
    <source>
        <dbReference type="Pfam" id="PF00717"/>
    </source>
</evidence>
<dbReference type="InterPro" id="IPR022038">
    <property type="entry name" value="Ig-like_bact"/>
</dbReference>
<name>F6DLP6_DESRL</name>
<dbReference type="Pfam" id="PF13750">
    <property type="entry name" value="Big_3_3"/>
    <property type="match status" value="1"/>
</dbReference>
<proteinExistence type="predicted"/>
<reference evidence="5 6" key="2">
    <citation type="journal article" date="2012" name="Stand. Genomic Sci.">
        <title>Complete genome sequence of the sulfate-reducing firmicute Desulfotomaculum ruminis type strain (DL(T)).</title>
        <authorList>
            <person name="Spring S."/>
            <person name="Visser M."/>
            <person name="Lu M."/>
            <person name="Copeland A."/>
            <person name="Lapidus A."/>
            <person name="Lucas S."/>
            <person name="Cheng J.F."/>
            <person name="Han C."/>
            <person name="Tapia R."/>
            <person name="Goodwin L.A."/>
            <person name="Pitluck S."/>
            <person name="Ivanova N."/>
            <person name="Land M."/>
            <person name="Hauser L."/>
            <person name="Larimer F."/>
            <person name="Rohde M."/>
            <person name="Goker M."/>
            <person name="Detter J.C."/>
            <person name="Kyrpides N.C."/>
            <person name="Woyke T."/>
            <person name="Schaap P.J."/>
            <person name="Plugge C.M."/>
            <person name="Muyzer G."/>
            <person name="Kuever J."/>
            <person name="Pereira I.A."/>
            <person name="Parshina S.N."/>
            <person name="Bernier-Latmani R."/>
            <person name="Stams A.J."/>
            <person name="Klenk H.P."/>
        </authorList>
    </citation>
    <scope>NUCLEOTIDE SEQUENCE [LARGE SCALE GENOMIC DNA]</scope>
    <source>
        <strain evidence="6">ATCC 23193 / DSM 2154 / NCIB 8452 / DL</strain>
    </source>
</reference>
<dbReference type="Gene3D" id="2.10.109.10">
    <property type="entry name" value="Umud Fragment, subunit A"/>
    <property type="match status" value="1"/>
</dbReference>
<dbReference type="GO" id="GO:0016020">
    <property type="term" value="C:membrane"/>
    <property type="evidence" value="ECO:0007669"/>
    <property type="project" value="InterPro"/>
</dbReference>
<evidence type="ECO:0000256" key="1">
    <source>
        <dbReference type="ARBA" id="ARBA00022670"/>
    </source>
</evidence>
<dbReference type="AlphaFoldDB" id="F6DLP6"/>